<dbReference type="KEGG" id="vg:2658047"/>
<sequence>MSKMITISEEELEQKIEAKVEEYLKSNLDISLNRRHGYYNDVTLEISIKLNNIEIASATEYL</sequence>
<proteinExistence type="predicted"/>
<dbReference type="RefSeq" id="NP_943965.1">
    <property type="nucleotide sequence ID" value="NC_005260.1"/>
</dbReference>
<reference evidence="1 2" key="1">
    <citation type="journal article" date="2001" name="J. Bacteriol.">
        <title>Phylogeny of the major head and tail genes of the wide-ranging T4-type bacteriophages.</title>
        <authorList>
            <person name="Tetart F."/>
            <person name="Desplats C."/>
            <person name="Kutateladze M."/>
            <person name="Monod C."/>
            <person name="Ackermann H.W."/>
            <person name="Krisch H.M."/>
        </authorList>
    </citation>
    <scope>NUCLEOTIDE SEQUENCE</scope>
</reference>
<evidence type="ECO:0000313" key="1">
    <source>
        <dbReference type="EMBL" id="AAQ17742.1"/>
    </source>
</evidence>
<dbReference type="EMBL" id="AY266303">
    <property type="protein sequence ID" value="AAQ17742.1"/>
    <property type="molecule type" value="Genomic_DNA"/>
</dbReference>
<evidence type="ECO:0000313" key="2">
    <source>
        <dbReference type="Proteomes" id="UP000002555"/>
    </source>
</evidence>
<gene>
    <name evidence="1" type="ORF">Aeh1ORF081c</name>
</gene>
<accession>Q76Z04</accession>
<protein>
    <submittedName>
        <fullName evidence="1">Uncharacterized protein</fullName>
    </submittedName>
</protein>
<keyword evidence="2" id="KW-1185">Reference proteome</keyword>
<dbReference type="Proteomes" id="UP000002555">
    <property type="component" value="Segment"/>
</dbReference>
<name>Q76Z04_9CAUD</name>
<organism evidence="1 2">
    <name type="scientific">Aeromonas phage Aeh1</name>
    <dbReference type="NCBI Taxonomy" id="2880362"/>
    <lineage>
        <taxon>Viruses</taxon>
        <taxon>Duplodnaviria</taxon>
        <taxon>Heunggongvirae</taxon>
        <taxon>Uroviricota</taxon>
        <taxon>Caudoviricetes</taxon>
        <taxon>Pantevenvirales</taxon>
        <taxon>Straboviridae</taxon>
        <taxon>Cinqassovirus</taxon>
        <taxon>Cinqassovirus aeh1</taxon>
    </lineage>
</organism>